<organism evidence="13 14">
    <name type="scientific">Sanghuangporus baumii</name>
    <name type="common">Phellinus baumii</name>
    <dbReference type="NCBI Taxonomy" id="108892"/>
    <lineage>
        <taxon>Eukaryota</taxon>
        <taxon>Fungi</taxon>
        <taxon>Dikarya</taxon>
        <taxon>Basidiomycota</taxon>
        <taxon>Agaricomycotina</taxon>
        <taxon>Agaricomycetes</taxon>
        <taxon>Hymenochaetales</taxon>
        <taxon>Hymenochaetaceae</taxon>
        <taxon>Sanghuangporus</taxon>
    </lineage>
</organism>
<comment type="similarity">
    <text evidence="7">Belongs to the protein kinase superfamily. Ser/Thr protein kinase family. GCN2 subfamily.</text>
</comment>
<feature type="compositionally biased region" description="Low complexity" evidence="11">
    <location>
        <begin position="116"/>
        <end position="126"/>
    </location>
</feature>
<evidence type="ECO:0000259" key="12">
    <source>
        <dbReference type="PROSITE" id="PS50011"/>
    </source>
</evidence>
<keyword evidence="5 13" id="KW-0418">Kinase</keyword>
<dbReference type="AlphaFoldDB" id="A0A9Q5I358"/>
<evidence type="ECO:0000256" key="9">
    <source>
        <dbReference type="ARBA" id="ARBA00048679"/>
    </source>
</evidence>
<dbReference type="Gene3D" id="1.10.510.10">
    <property type="entry name" value="Transferase(Phosphotransferase) domain 1"/>
    <property type="match status" value="1"/>
</dbReference>
<comment type="caution">
    <text evidence="13">The sequence shown here is derived from an EMBL/GenBank/DDBJ whole genome shotgun (WGS) entry which is preliminary data.</text>
</comment>
<comment type="catalytic activity">
    <reaction evidence="8">
        <text>L-threonyl-[protein] + ATP = O-phospho-L-threonyl-[protein] + ADP + H(+)</text>
        <dbReference type="Rhea" id="RHEA:46608"/>
        <dbReference type="Rhea" id="RHEA-COMP:11060"/>
        <dbReference type="Rhea" id="RHEA-COMP:11605"/>
        <dbReference type="ChEBI" id="CHEBI:15378"/>
        <dbReference type="ChEBI" id="CHEBI:30013"/>
        <dbReference type="ChEBI" id="CHEBI:30616"/>
        <dbReference type="ChEBI" id="CHEBI:61977"/>
        <dbReference type="ChEBI" id="CHEBI:456216"/>
        <dbReference type="EC" id="2.7.11.1"/>
    </reaction>
</comment>
<dbReference type="PROSITE" id="PS00107">
    <property type="entry name" value="PROTEIN_KINASE_ATP"/>
    <property type="match status" value="1"/>
</dbReference>
<dbReference type="InterPro" id="IPR008271">
    <property type="entry name" value="Ser/Thr_kinase_AS"/>
</dbReference>
<dbReference type="Proteomes" id="UP000757232">
    <property type="component" value="Unassembled WGS sequence"/>
</dbReference>
<evidence type="ECO:0000256" key="3">
    <source>
        <dbReference type="ARBA" id="ARBA00022679"/>
    </source>
</evidence>
<evidence type="ECO:0000313" key="14">
    <source>
        <dbReference type="Proteomes" id="UP000757232"/>
    </source>
</evidence>
<evidence type="ECO:0000256" key="10">
    <source>
        <dbReference type="PROSITE-ProRule" id="PRU10141"/>
    </source>
</evidence>
<keyword evidence="3" id="KW-0808">Transferase</keyword>
<dbReference type="EMBL" id="LNZH02000116">
    <property type="protein sequence ID" value="OCB90836.1"/>
    <property type="molecule type" value="Genomic_DNA"/>
</dbReference>
<dbReference type="PROSITE" id="PS00108">
    <property type="entry name" value="PROTEIN_KINASE_ST"/>
    <property type="match status" value="1"/>
</dbReference>
<dbReference type="InterPro" id="IPR017441">
    <property type="entry name" value="Protein_kinase_ATP_BS"/>
</dbReference>
<keyword evidence="4 10" id="KW-0547">Nucleotide-binding</keyword>
<evidence type="ECO:0000256" key="2">
    <source>
        <dbReference type="ARBA" id="ARBA00022527"/>
    </source>
</evidence>
<dbReference type="OrthoDB" id="1405469at2759"/>
<dbReference type="GO" id="GO:0004674">
    <property type="term" value="F:protein serine/threonine kinase activity"/>
    <property type="evidence" value="ECO:0007669"/>
    <property type="project" value="UniProtKB-KW"/>
</dbReference>
<evidence type="ECO:0000256" key="7">
    <source>
        <dbReference type="ARBA" id="ARBA00037982"/>
    </source>
</evidence>
<comment type="catalytic activity">
    <reaction evidence="9">
        <text>L-seryl-[protein] + ATP = O-phospho-L-seryl-[protein] + ADP + H(+)</text>
        <dbReference type="Rhea" id="RHEA:17989"/>
        <dbReference type="Rhea" id="RHEA-COMP:9863"/>
        <dbReference type="Rhea" id="RHEA-COMP:11604"/>
        <dbReference type="ChEBI" id="CHEBI:15378"/>
        <dbReference type="ChEBI" id="CHEBI:29999"/>
        <dbReference type="ChEBI" id="CHEBI:30616"/>
        <dbReference type="ChEBI" id="CHEBI:83421"/>
        <dbReference type="ChEBI" id="CHEBI:456216"/>
        <dbReference type="EC" id="2.7.11.1"/>
    </reaction>
</comment>
<dbReference type="FunFam" id="3.30.200.20:FF:000306">
    <property type="entry name" value="IKS protein kinase"/>
    <property type="match status" value="1"/>
</dbReference>
<feature type="domain" description="Protein kinase" evidence="12">
    <location>
        <begin position="164"/>
        <end position="521"/>
    </location>
</feature>
<dbReference type="PROSITE" id="PS50011">
    <property type="entry name" value="PROTEIN_KINASE_DOM"/>
    <property type="match status" value="1"/>
</dbReference>
<dbReference type="GO" id="GO:0005524">
    <property type="term" value="F:ATP binding"/>
    <property type="evidence" value="ECO:0007669"/>
    <property type="project" value="UniProtKB-UniRule"/>
</dbReference>
<keyword evidence="2" id="KW-0723">Serine/threonine-protein kinase</keyword>
<dbReference type="SMART" id="SM00220">
    <property type="entry name" value="S_TKc"/>
    <property type="match status" value="1"/>
</dbReference>
<reference evidence="13" key="1">
    <citation type="submission" date="2016-06" db="EMBL/GenBank/DDBJ databases">
        <title>Draft Genome sequence of the fungus Inonotus baumii.</title>
        <authorList>
            <person name="Zhu H."/>
            <person name="Lin W."/>
        </authorList>
    </citation>
    <scope>NUCLEOTIDE SEQUENCE</scope>
    <source>
        <strain evidence="13">821</strain>
    </source>
</reference>
<evidence type="ECO:0000256" key="8">
    <source>
        <dbReference type="ARBA" id="ARBA00047899"/>
    </source>
</evidence>
<dbReference type="InterPro" id="IPR000719">
    <property type="entry name" value="Prot_kinase_dom"/>
</dbReference>
<evidence type="ECO:0000256" key="4">
    <source>
        <dbReference type="ARBA" id="ARBA00022741"/>
    </source>
</evidence>
<feature type="region of interest" description="Disordered" evidence="11">
    <location>
        <begin position="536"/>
        <end position="593"/>
    </location>
</feature>
<evidence type="ECO:0000256" key="1">
    <source>
        <dbReference type="ARBA" id="ARBA00012513"/>
    </source>
</evidence>
<evidence type="ECO:0000313" key="13">
    <source>
        <dbReference type="EMBL" id="OCB90836.1"/>
    </source>
</evidence>
<feature type="binding site" evidence="10">
    <location>
        <position position="197"/>
    </location>
    <ligand>
        <name>ATP</name>
        <dbReference type="ChEBI" id="CHEBI:30616"/>
    </ligand>
</feature>
<evidence type="ECO:0000256" key="11">
    <source>
        <dbReference type="SAM" id="MobiDB-lite"/>
    </source>
</evidence>
<keyword evidence="14" id="KW-1185">Reference proteome</keyword>
<feature type="compositionally biased region" description="Low complexity" evidence="11">
    <location>
        <begin position="1"/>
        <end position="20"/>
    </location>
</feature>
<evidence type="ECO:0000256" key="6">
    <source>
        <dbReference type="ARBA" id="ARBA00022840"/>
    </source>
</evidence>
<keyword evidence="6 10" id="KW-0067">ATP-binding</keyword>
<dbReference type="SUPFAM" id="SSF56112">
    <property type="entry name" value="Protein kinase-like (PK-like)"/>
    <property type="match status" value="1"/>
</dbReference>
<name>A0A9Q5I358_SANBA</name>
<feature type="region of interest" description="Disordered" evidence="11">
    <location>
        <begin position="1"/>
        <end position="21"/>
    </location>
</feature>
<dbReference type="GO" id="GO:0005737">
    <property type="term" value="C:cytoplasm"/>
    <property type="evidence" value="ECO:0007669"/>
    <property type="project" value="TreeGrafter"/>
</dbReference>
<dbReference type="InterPro" id="IPR011009">
    <property type="entry name" value="Kinase-like_dom_sf"/>
</dbReference>
<evidence type="ECO:0000256" key="5">
    <source>
        <dbReference type="ARBA" id="ARBA00022777"/>
    </source>
</evidence>
<dbReference type="GO" id="GO:0005634">
    <property type="term" value="C:nucleus"/>
    <property type="evidence" value="ECO:0007669"/>
    <property type="project" value="TreeGrafter"/>
</dbReference>
<dbReference type="PANTHER" id="PTHR11042:SF138">
    <property type="entry name" value="SERINE_THREONINE-PROTEIN KINASE IKS1-RELATED"/>
    <property type="match status" value="1"/>
</dbReference>
<accession>A0A9Q5I358</accession>
<protein>
    <recommendedName>
        <fullName evidence="1">non-specific serine/threonine protein kinase</fullName>
        <ecNumber evidence="1">2.7.11.1</ecNumber>
    </recommendedName>
</protein>
<gene>
    <name evidence="13" type="ORF">A7U60_g1946</name>
</gene>
<dbReference type="InterPro" id="IPR050339">
    <property type="entry name" value="CC_SR_Kinase"/>
</dbReference>
<dbReference type="EC" id="2.7.11.1" evidence="1"/>
<dbReference type="Pfam" id="PF00069">
    <property type="entry name" value="Pkinase"/>
    <property type="match status" value="2"/>
</dbReference>
<dbReference type="Gene3D" id="3.30.200.20">
    <property type="entry name" value="Phosphorylase Kinase, domain 1"/>
    <property type="match status" value="1"/>
</dbReference>
<proteinExistence type="inferred from homology"/>
<sequence>MPSTLGSASSSKSASPIGSLAILPFDDDDNSSYVSSQPPWRTILADSHQVVLYNSDSHALSVRPHSGKDSSEPLGSCPYCNRPLDNEAGPSAYRNATRQGRRAPNYFQLLEIANESSSRPSSSQGRSRLEPAAESDGGSALGHEDDSHEFRADTMAEGYFHAFFKEEYRLGMGANGSVFLCQHVLDGNPLGYFAVKKIAVGQSHSYLLKILREVRLLEQLHHPNIITYHHAWLETHQFSSFGPKVPTLFVLMQWAEGGSLDDFIDLRLGRPHSPSTHSGASQPSALDEAFRTRSERIRAFRAMRSQPEEERERRKVERARGVRTAVHLLSAEEAKALFTDVTAGLGFLHDKSILHLDLKPGNVLLTWDDGRLIPRAMLSDFGTSRDMIRPSSTRSGNTGTLEYTAPEALRSPQTGLLSQVDSKADMWSLGMILHMLLFFRLPYHNSSDGDMRSNGGGDIEKLEKEVLDYEGFRRTSVLMNMFERRGLPGTYLILLESLLHRLPKKRPSCEQVLRAIAEGNFDPPSMSLSGMIGEGTLVPRKPSPPNFVENVVGSPSSVYEGNGEAHFDEEPLDDPQAPSELELDTPRLPTEKGDDLDDVLGEGTSPLLALPPTTFPQSSETSIPHWFRPLAELSVLFMRRVGLTPAGVVRIIKSAVLALKVLHLFSTCPDSRLEPLFLCFTLGLAIGDTWSDNLFLTPLLAFVHVFILRFHCSHNQCCISTLTY</sequence>
<feature type="region of interest" description="Disordered" evidence="11">
    <location>
        <begin position="114"/>
        <end position="146"/>
    </location>
</feature>
<dbReference type="PANTHER" id="PTHR11042">
    <property type="entry name" value="EUKARYOTIC TRANSLATION INITIATION FACTOR 2-ALPHA KINASE EIF2-ALPHA KINASE -RELATED"/>
    <property type="match status" value="1"/>
</dbReference>